<evidence type="ECO:0000313" key="3">
    <source>
        <dbReference type="EMBL" id="MDR7362704.1"/>
    </source>
</evidence>
<feature type="region of interest" description="Disordered" evidence="1">
    <location>
        <begin position="395"/>
        <end position="420"/>
    </location>
</feature>
<gene>
    <name evidence="3" type="ORF">J2S63_002257</name>
</gene>
<accession>A0ABU2BX03</accession>
<evidence type="ECO:0000256" key="1">
    <source>
        <dbReference type="SAM" id="MobiDB-lite"/>
    </source>
</evidence>
<dbReference type="EMBL" id="JAVDYG010000001">
    <property type="protein sequence ID" value="MDR7362704.1"/>
    <property type="molecule type" value="Genomic_DNA"/>
</dbReference>
<sequence length="420" mass="46024">MDEPRTGTKKRLVVCCDGTWNRADADTVTNIEKIARTIESDPTRTGGVPQQVLYLTGVGTAGYKTDRLLGGAFGFGLFANVKTAYRWLALNYEAGDEIFVFGFSRGAYTARSLAGMIGRVGLLTGEALVDGRLGEACQRYQLREHPKPEWSPPEQFRKEFCHDEVPIQFLGVFDTVGALGVPGAVRRGHQFHDVRLGSAVVTARQALAIDEPRMKFEPCLWEEPVPPWEDGRIRQVWFEGAHSDVGGGYGAKECGLSDTALLWMAAEAQDKGLVLDLDLFERQLKGSPLVRHNPSKPVYRFLDLAIRAKIAVKVADGGAFEGERRRLFRPECAGIRLARTTATRYDDAGLGYHPRNLHSYDTSTRHFDGVLEDTVVVPSEAYDALLARLRAGGQQVAGGGDSVPGPRVATESASEMTQPT</sequence>
<dbReference type="InterPro" id="IPR029058">
    <property type="entry name" value="AB_hydrolase_fold"/>
</dbReference>
<comment type="caution">
    <text evidence="3">The sequence shown here is derived from an EMBL/GenBank/DDBJ whole genome shotgun (WGS) entry which is preliminary data.</text>
</comment>
<reference evidence="3 4" key="1">
    <citation type="submission" date="2023-07" db="EMBL/GenBank/DDBJ databases">
        <title>Sequencing the genomes of 1000 actinobacteria strains.</title>
        <authorList>
            <person name="Klenk H.-P."/>
        </authorList>
    </citation>
    <scope>NUCLEOTIDE SEQUENCE [LARGE SCALE GENOMIC DNA]</scope>
    <source>
        <strain evidence="3 4">DSM 19426</strain>
    </source>
</reference>
<feature type="domain" description="T6SS Phospholipase effector Tle1-like catalytic" evidence="2">
    <location>
        <begin position="10"/>
        <end position="267"/>
    </location>
</feature>
<keyword evidence="4" id="KW-1185">Reference proteome</keyword>
<dbReference type="PANTHER" id="PTHR33840:SF1">
    <property type="entry name" value="TLE1 PHOSPHOLIPASE DOMAIN-CONTAINING PROTEIN"/>
    <property type="match status" value="1"/>
</dbReference>
<organism evidence="3 4">
    <name type="scientific">Nocardioides marmoribigeumensis</name>
    <dbReference type="NCBI Taxonomy" id="433649"/>
    <lineage>
        <taxon>Bacteria</taxon>
        <taxon>Bacillati</taxon>
        <taxon>Actinomycetota</taxon>
        <taxon>Actinomycetes</taxon>
        <taxon>Propionibacteriales</taxon>
        <taxon>Nocardioidaceae</taxon>
        <taxon>Nocardioides</taxon>
    </lineage>
</organism>
<dbReference type="RefSeq" id="WP_310302008.1">
    <property type="nucleotide sequence ID" value="NZ_BAAAPS010000013.1"/>
</dbReference>
<name>A0ABU2BX03_9ACTN</name>
<protein>
    <recommendedName>
        <fullName evidence="2">T6SS Phospholipase effector Tle1-like catalytic domain-containing protein</fullName>
    </recommendedName>
</protein>
<feature type="compositionally biased region" description="Polar residues" evidence="1">
    <location>
        <begin position="411"/>
        <end position="420"/>
    </location>
</feature>
<dbReference type="InterPro" id="IPR018712">
    <property type="entry name" value="Tle1-like_cat"/>
</dbReference>
<proteinExistence type="predicted"/>
<evidence type="ECO:0000259" key="2">
    <source>
        <dbReference type="Pfam" id="PF09994"/>
    </source>
</evidence>
<dbReference type="Proteomes" id="UP001183648">
    <property type="component" value="Unassembled WGS sequence"/>
</dbReference>
<evidence type="ECO:0000313" key="4">
    <source>
        <dbReference type="Proteomes" id="UP001183648"/>
    </source>
</evidence>
<dbReference type="PANTHER" id="PTHR33840">
    <property type="match status" value="1"/>
</dbReference>
<dbReference type="SUPFAM" id="SSF53474">
    <property type="entry name" value="alpha/beta-Hydrolases"/>
    <property type="match status" value="1"/>
</dbReference>
<dbReference type="Pfam" id="PF09994">
    <property type="entry name" value="T6SS_Tle1-like_cat"/>
    <property type="match status" value="1"/>
</dbReference>